<name>A0ACC2LM17_PERAE</name>
<gene>
    <name evidence="1" type="ORF">MRB53_008746</name>
</gene>
<organism evidence="1 2">
    <name type="scientific">Persea americana</name>
    <name type="common">Avocado</name>
    <dbReference type="NCBI Taxonomy" id="3435"/>
    <lineage>
        <taxon>Eukaryota</taxon>
        <taxon>Viridiplantae</taxon>
        <taxon>Streptophyta</taxon>
        <taxon>Embryophyta</taxon>
        <taxon>Tracheophyta</taxon>
        <taxon>Spermatophyta</taxon>
        <taxon>Magnoliopsida</taxon>
        <taxon>Magnoliidae</taxon>
        <taxon>Laurales</taxon>
        <taxon>Lauraceae</taxon>
        <taxon>Persea</taxon>
    </lineage>
</organism>
<comment type="caution">
    <text evidence="1">The sequence shown here is derived from an EMBL/GenBank/DDBJ whole genome shotgun (WGS) entry which is preliminary data.</text>
</comment>
<keyword evidence="2" id="KW-1185">Reference proteome</keyword>
<proteinExistence type="predicted"/>
<dbReference type="EMBL" id="CM056811">
    <property type="protein sequence ID" value="KAJ8634479.1"/>
    <property type="molecule type" value="Genomic_DNA"/>
</dbReference>
<protein>
    <submittedName>
        <fullName evidence="1">Uncharacterized protein</fullName>
    </submittedName>
</protein>
<sequence length="175" mass="19245">MNSAKFKIAQLLLLALSNSVKGLGGESDGQSRLMQMKRLRSRSSLKPLLRNKEELKLYLHSFVTANTRDGTATAATGSDHRRYQTNSNRQLSIYKGGNKEGQANTRDGTATAATGSDHRRYQTNSNRQLSIYKGGNKEGQGSSSRTNKGKEPVTDAPRRSTRSSNVAVQQAWEEV</sequence>
<reference evidence="1 2" key="1">
    <citation type="journal article" date="2022" name="Hortic Res">
        <title>A haplotype resolved chromosomal level avocado genome allows analysis of novel avocado genes.</title>
        <authorList>
            <person name="Nath O."/>
            <person name="Fletcher S.J."/>
            <person name="Hayward A."/>
            <person name="Shaw L.M."/>
            <person name="Masouleh A.K."/>
            <person name="Furtado A."/>
            <person name="Henry R.J."/>
            <person name="Mitter N."/>
        </authorList>
    </citation>
    <scope>NUCLEOTIDE SEQUENCE [LARGE SCALE GENOMIC DNA]</scope>
    <source>
        <strain evidence="2">cv. Hass</strain>
    </source>
</reference>
<evidence type="ECO:0000313" key="1">
    <source>
        <dbReference type="EMBL" id="KAJ8634479.1"/>
    </source>
</evidence>
<evidence type="ECO:0000313" key="2">
    <source>
        <dbReference type="Proteomes" id="UP001234297"/>
    </source>
</evidence>
<accession>A0ACC2LM17</accession>
<dbReference type="Proteomes" id="UP001234297">
    <property type="component" value="Chromosome 3"/>
</dbReference>